<dbReference type="AlphaFoldDB" id="A0AAW6ZMW1"/>
<dbReference type="Proteomes" id="UP001225576">
    <property type="component" value="Unassembled WGS sequence"/>
</dbReference>
<gene>
    <name evidence="1" type="ORF">QP858_07880</name>
</gene>
<dbReference type="RefSeq" id="WP_285170808.1">
    <property type="nucleotide sequence ID" value="NZ_JASPDQ010000020.1"/>
</dbReference>
<protein>
    <submittedName>
        <fullName evidence="1">Uncharacterized protein</fullName>
    </submittedName>
</protein>
<proteinExistence type="predicted"/>
<evidence type="ECO:0000313" key="2">
    <source>
        <dbReference type="Proteomes" id="UP001225576"/>
    </source>
</evidence>
<dbReference type="EMBL" id="JASPDQ010000020">
    <property type="protein sequence ID" value="MDK8602373.1"/>
    <property type="molecule type" value="Genomic_DNA"/>
</dbReference>
<reference evidence="1" key="1">
    <citation type="submission" date="2023-05" db="EMBL/GenBank/DDBJ databases">
        <title>Genomic Catalog of Human Bladder Bacteria.</title>
        <authorList>
            <person name="Du J."/>
        </authorList>
    </citation>
    <scope>NUCLEOTIDE SEQUENCE</scope>
    <source>
        <strain evidence="1">UMB1304A</strain>
    </source>
</reference>
<evidence type="ECO:0000313" key="1">
    <source>
        <dbReference type="EMBL" id="MDK8602373.1"/>
    </source>
</evidence>
<name>A0AAW6ZMW1_9ACTO</name>
<accession>A0AAW6ZMW1</accession>
<organism evidence="1 2">
    <name type="scientific">Trueperella bernardiae</name>
    <dbReference type="NCBI Taxonomy" id="59561"/>
    <lineage>
        <taxon>Bacteria</taxon>
        <taxon>Bacillati</taxon>
        <taxon>Actinomycetota</taxon>
        <taxon>Actinomycetes</taxon>
        <taxon>Actinomycetales</taxon>
        <taxon>Actinomycetaceae</taxon>
        <taxon>Trueperella</taxon>
    </lineage>
</organism>
<comment type="caution">
    <text evidence="1">The sequence shown here is derived from an EMBL/GenBank/DDBJ whole genome shotgun (WGS) entry which is preliminary data.</text>
</comment>
<sequence>MAVFMDDQTETLLRLHIADPTTAEGGPLLSYDDLFALYRGADGSLPRTVAAALRTIAASEVLVSKKIRTQDLQTDGPAVAAELRALAREWDAKADALEGVGEGFIGYIPGPGTATGRYEGEEGRAWWG</sequence>